<reference evidence="2 3" key="1">
    <citation type="submission" date="2019-02" db="EMBL/GenBank/DDBJ databases">
        <title>Deep-cultivation of Planctomycetes and their phenomic and genomic characterization uncovers novel biology.</title>
        <authorList>
            <person name="Wiegand S."/>
            <person name="Jogler M."/>
            <person name="Boedeker C."/>
            <person name="Pinto D."/>
            <person name="Vollmers J."/>
            <person name="Rivas-Marin E."/>
            <person name="Kohn T."/>
            <person name="Peeters S.H."/>
            <person name="Heuer A."/>
            <person name="Rast P."/>
            <person name="Oberbeckmann S."/>
            <person name="Bunk B."/>
            <person name="Jeske O."/>
            <person name="Meyerdierks A."/>
            <person name="Storesund J.E."/>
            <person name="Kallscheuer N."/>
            <person name="Luecker S."/>
            <person name="Lage O.M."/>
            <person name="Pohl T."/>
            <person name="Merkel B.J."/>
            <person name="Hornburger P."/>
            <person name="Mueller R.-W."/>
            <person name="Bruemmer F."/>
            <person name="Labrenz M."/>
            <person name="Spormann A.M."/>
            <person name="Op den Camp H."/>
            <person name="Overmann J."/>
            <person name="Amann R."/>
            <person name="Jetten M.S.M."/>
            <person name="Mascher T."/>
            <person name="Medema M.H."/>
            <person name="Devos D.P."/>
            <person name="Kaster A.-K."/>
            <person name="Ovreas L."/>
            <person name="Rohde M."/>
            <person name="Galperin M.Y."/>
            <person name="Jogler C."/>
        </authorList>
    </citation>
    <scope>NUCLEOTIDE SEQUENCE [LARGE SCALE GENOMIC DNA]</scope>
    <source>
        <strain evidence="2 3">FF011L</strain>
    </source>
</reference>
<name>A0A517MIQ5_9BACT</name>
<dbReference type="KEGG" id="rml:FF011L_35090"/>
<accession>A0A517MIQ5</accession>
<proteinExistence type="predicted"/>
<dbReference type="PANTHER" id="PTHR42977:SF3">
    <property type="entry name" value="AB HYDROLASE-1 DOMAIN-CONTAINING PROTEIN"/>
    <property type="match status" value="1"/>
</dbReference>
<organism evidence="2 3">
    <name type="scientific">Roseimaritima multifibrata</name>
    <dbReference type="NCBI Taxonomy" id="1930274"/>
    <lineage>
        <taxon>Bacteria</taxon>
        <taxon>Pseudomonadati</taxon>
        <taxon>Planctomycetota</taxon>
        <taxon>Planctomycetia</taxon>
        <taxon>Pirellulales</taxon>
        <taxon>Pirellulaceae</taxon>
        <taxon>Roseimaritima</taxon>
    </lineage>
</organism>
<keyword evidence="3" id="KW-1185">Reference proteome</keyword>
<dbReference type="InterPro" id="IPR051340">
    <property type="entry name" value="Haloalkane_dehalogenase"/>
</dbReference>
<dbReference type="EMBL" id="CP036262">
    <property type="protein sequence ID" value="QDS94728.1"/>
    <property type="molecule type" value="Genomic_DNA"/>
</dbReference>
<dbReference type="InterPro" id="IPR029058">
    <property type="entry name" value="AB_hydrolase_fold"/>
</dbReference>
<dbReference type="Gene3D" id="3.40.50.1820">
    <property type="entry name" value="alpha/beta hydrolase"/>
    <property type="match status" value="1"/>
</dbReference>
<dbReference type="Proteomes" id="UP000320672">
    <property type="component" value="Chromosome"/>
</dbReference>
<gene>
    <name evidence="2" type="ORF">FF011L_35090</name>
</gene>
<dbReference type="AlphaFoldDB" id="A0A517MIQ5"/>
<keyword evidence="1" id="KW-0378">Hydrolase</keyword>
<sequence>MISRTGTILGLQQRPVHIRPLPDADRFIPVLVQLGLFYDYQNNIKQYTKWQQYLRDNQPPVLIVWGEHDAFFPVPGAEGYRRDVKDVDYNILNTGHFALEEEGPFIARKLREFLSSRL</sequence>
<dbReference type="SUPFAM" id="SSF53474">
    <property type="entry name" value="alpha/beta-Hydrolases"/>
    <property type="match status" value="1"/>
</dbReference>
<evidence type="ECO:0000313" key="2">
    <source>
        <dbReference type="EMBL" id="QDS94728.1"/>
    </source>
</evidence>
<evidence type="ECO:0000256" key="1">
    <source>
        <dbReference type="ARBA" id="ARBA00022801"/>
    </source>
</evidence>
<evidence type="ECO:0008006" key="4">
    <source>
        <dbReference type="Google" id="ProtNLM"/>
    </source>
</evidence>
<evidence type="ECO:0000313" key="3">
    <source>
        <dbReference type="Proteomes" id="UP000320672"/>
    </source>
</evidence>
<protein>
    <recommendedName>
        <fullName evidence="4">Alpha/beta hydrolase family protein</fullName>
    </recommendedName>
</protein>
<dbReference type="PANTHER" id="PTHR42977">
    <property type="entry name" value="HYDROLASE-RELATED"/>
    <property type="match status" value="1"/>
</dbReference>
<dbReference type="GO" id="GO:0004301">
    <property type="term" value="F:epoxide hydrolase activity"/>
    <property type="evidence" value="ECO:0007669"/>
    <property type="project" value="TreeGrafter"/>
</dbReference>